<evidence type="ECO:0000256" key="10">
    <source>
        <dbReference type="SAM" id="Phobius"/>
    </source>
</evidence>
<evidence type="ECO:0000256" key="11">
    <source>
        <dbReference type="SAM" id="SignalP"/>
    </source>
</evidence>
<keyword evidence="13" id="KW-1185">Reference proteome</keyword>
<dbReference type="GeneID" id="116953926"/>
<evidence type="ECO:0000256" key="8">
    <source>
        <dbReference type="ARBA" id="ARBA00023207"/>
    </source>
</evidence>
<feature type="transmembrane region" description="Helical" evidence="10">
    <location>
        <begin position="437"/>
        <end position="460"/>
    </location>
</feature>
<dbReference type="InterPro" id="IPR027789">
    <property type="entry name" value="Syndecan/Neurexin_dom"/>
</dbReference>
<keyword evidence="7" id="KW-0325">Glycoprotein</keyword>
<gene>
    <name evidence="14" type="primary">LOC116953926</name>
</gene>
<feature type="signal peptide" evidence="11">
    <location>
        <begin position="1"/>
        <end position="28"/>
    </location>
</feature>
<evidence type="ECO:0000259" key="12">
    <source>
        <dbReference type="SMART" id="SM00294"/>
    </source>
</evidence>
<dbReference type="GO" id="GO:0016020">
    <property type="term" value="C:membrane"/>
    <property type="evidence" value="ECO:0007669"/>
    <property type="project" value="UniProtKB-SubCell"/>
</dbReference>
<dbReference type="RefSeq" id="XP_032830142.1">
    <property type="nucleotide sequence ID" value="XM_032974251.1"/>
</dbReference>
<dbReference type="GO" id="GO:0009986">
    <property type="term" value="C:cell surface"/>
    <property type="evidence" value="ECO:0007669"/>
    <property type="project" value="TreeGrafter"/>
</dbReference>
<evidence type="ECO:0000256" key="2">
    <source>
        <dbReference type="ARBA" id="ARBA00005343"/>
    </source>
</evidence>
<keyword evidence="5 10" id="KW-1133">Transmembrane helix</keyword>
<feature type="chain" id="PRO_5042475961" evidence="11">
    <location>
        <begin position="29"/>
        <end position="493"/>
    </location>
</feature>
<dbReference type="SMART" id="SM00294">
    <property type="entry name" value="4.1m"/>
    <property type="match status" value="1"/>
</dbReference>
<proteinExistence type="inferred from homology"/>
<sequence>MAMKSLPLLRSLLLLAGLLACLLGGALCKTPTEAQDAEEVIDIDMEASADGPDDEDGEIPNSGWGSGGGLSEQGDVTLAAAPTSAPSSTQSSTVPMVEEAVLEPGEGSSLGFLETTVSSITPSSATLSETTEEAIVPVVGIEASAEESTDSLVQEASATTQSSAEVPATTEWKEVAAVIEEASAFAQTTVMTPAHTPEEQPLVEASADDVMLTTVTTATKTTQSSEETILKDVVGVVSEDSDSTSTEGSAPEAQTVDRFLTADLATTAPATTTAAVTTSEMTTTTTEVSTEPEPTTPDLFGAAQRSGDDLFKFSVSEATSTISDKVTSETVTAQYPEMTSATTYTDSETSAISVTSSTVRAILHGVPRIFESDSVDDTTSQMHESTSMQEVPAVRDVVLGVGEEDAVNFGTTALPPLSTASPAVYHQHEEPLEKTEVLAAVIAGGVVGLFLAAFLVAVLIHRMRKKDEGSYTLNEPKLASGSYQKAPTQEIYA</sequence>
<evidence type="ECO:0000313" key="13">
    <source>
        <dbReference type="Proteomes" id="UP001318040"/>
    </source>
</evidence>
<keyword evidence="8" id="KW-0357">Heparan sulfate</keyword>
<keyword evidence="3 10" id="KW-0812">Transmembrane</keyword>
<dbReference type="KEGG" id="pmrn:116953926"/>
<evidence type="ECO:0000313" key="14">
    <source>
        <dbReference type="RefSeq" id="XP_032830142.1"/>
    </source>
</evidence>
<feature type="compositionally biased region" description="Acidic residues" evidence="9">
    <location>
        <begin position="47"/>
        <end position="58"/>
    </location>
</feature>
<dbReference type="PANTHER" id="PTHR10915">
    <property type="entry name" value="SYNDECAN"/>
    <property type="match status" value="1"/>
</dbReference>
<name>A0AAJ7U5N4_PETMA</name>
<feature type="region of interest" description="Disordered" evidence="9">
    <location>
        <begin position="273"/>
        <end position="295"/>
    </location>
</feature>
<evidence type="ECO:0000256" key="7">
    <source>
        <dbReference type="ARBA" id="ARBA00023180"/>
    </source>
</evidence>
<comment type="similarity">
    <text evidence="2">Belongs to the syndecan proteoglycan family.</text>
</comment>
<evidence type="ECO:0000256" key="3">
    <source>
        <dbReference type="ARBA" id="ARBA00022692"/>
    </source>
</evidence>
<evidence type="ECO:0000256" key="5">
    <source>
        <dbReference type="ARBA" id="ARBA00022989"/>
    </source>
</evidence>
<comment type="subcellular location">
    <subcellularLocation>
        <location evidence="1">Membrane</location>
        <topology evidence="1">Single-pass type I membrane protein</topology>
    </subcellularLocation>
</comment>
<keyword evidence="6 10" id="KW-0472">Membrane</keyword>
<dbReference type="PROSITE" id="PS51257">
    <property type="entry name" value="PROKAR_LIPOPROTEIN"/>
    <property type="match status" value="1"/>
</dbReference>
<dbReference type="GO" id="GO:0016477">
    <property type="term" value="P:cell migration"/>
    <property type="evidence" value="ECO:0007669"/>
    <property type="project" value="TreeGrafter"/>
</dbReference>
<protein>
    <submittedName>
        <fullName evidence="14">Syndecan-3-like</fullName>
    </submittedName>
</protein>
<evidence type="ECO:0000256" key="1">
    <source>
        <dbReference type="ARBA" id="ARBA00004479"/>
    </source>
</evidence>
<feature type="region of interest" description="Disordered" evidence="9">
    <location>
        <begin position="47"/>
        <end position="74"/>
    </location>
</feature>
<accession>A0AAJ7U5N4</accession>
<keyword evidence="4" id="KW-0654">Proteoglycan</keyword>
<organism evidence="13 14">
    <name type="scientific">Petromyzon marinus</name>
    <name type="common">Sea lamprey</name>
    <dbReference type="NCBI Taxonomy" id="7757"/>
    <lineage>
        <taxon>Eukaryota</taxon>
        <taxon>Metazoa</taxon>
        <taxon>Chordata</taxon>
        <taxon>Craniata</taxon>
        <taxon>Vertebrata</taxon>
        <taxon>Cyclostomata</taxon>
        <taxon>Hyperoartia</taxon>
        <taxon>Petromyzontiformes</taxon>
        <taxon>Petromyzontidae</taxon>
        <taxon>Petromyzon</taxon>
    </lineage>
</organism>
<dbReference type="Pfam" id="PF01034">
    <property type="entry name" value="Syndecan"/>
    <property type="match status" value="1"/>
</dbReference>
<reference evidence="14" key="1">
    <citation type="submission" date="2025-08" db="UniProtKB">
        <authorList>
            <consortium name="RefSeq"/>
        </authorList>
    </citation>
    <scope>IDENTIFICATION</scope>
    <source>
        <tissue evidence="14">Sperm</tissue>
    </source>
</reference>
<keyword evidence="11" id="KW-0732">Signal</keyword>
<dbReference type="InterPro" id="IPR001050">
    <property type="entry name" value="Syndecan"/>
</dbReference>
<evidence type="ECO:0000256" key="4">
    <source>
        <dbReference type="ARBA" id="ARBA00022974"/>
    </source>
</evidence>
<dbReference type="AlphaFoldDB" id="A0AAJ7U5N4"/>
<dbReference type="PANTHER" id="PTHR10915:SF1">
    <property type="entry name" value="SYNDECAN"/>
    <property type="match status" value="1"/>
</dbReference>
<evidence type="ECO:0000256" key="6">
    <source>
        <dbReference type="ARBA" id="ARBA00023136"/>
    </source>
</evidence>
<feature type="domain" description="Neurexin/syndecan/glycophorin C" evidence="12">
    <location>
        <begin position="460"/>
        <end position="478"/>
    </location>
</feature>
<dbReference type="Proteomes" id="UP001318040">
    <property type="component" value="Chromosome 3"/>
</dbReference>
<dbReference type="InterPro" id="IPR003585">
    <property type="entry name" value="Neurexin-like"/>
</dbReference>
<evidence type="ECO:0000256" key="9">
    <source>
        <dbReference type="SAM" id="MobiDB-lite"/>
    </source>
</evidence>